<keyword evidence="2" id="KW-1133">Transmembrane helix</keyword>
<feature type="compositionally biased region" description="Basic and acidic residues" evidence="1">
    <location>
        <begin position="124"/>
        <end position="146"/>
    </location>
</feature>
<feature type="transmembrane region" description="Helical" evidence="2">
    <location>
        <begin position="283"/>
        <end position="303"/>
    </location>
</feature>
<feature type="region of interest" description="Disordered" evidence="1">
    <location>
        <begin position="1"/>
        <end position="153"/>
    </location>
</feature>
<dbReference type="GO" id="GO:0005886">
    <property type="term" value="C:plasma membrane"/>
    <property type="evidence" value="ECO:0007669"/>
    <property type="project" value="TreeGrafter"/>
</dbReference>
<dbReference type="PANTHER" id="PTHR34989:SF1">
    <property type="entry name" value="PROTEIN HDED"/>
    <property type="match status" value="1"/>
</dbReference>
<evidence type="ECO:0000313" key="3">
    <source>
        <dbReference type="EMBL" id="REF37604.1"/>
    </source>
</evidence>
<comment type="caution">
    <text evidence="3">The sequence shown here is derived from an EMBL/GenBank/DDBJ whole genome shotgun (WGS) entry which is preliminary data.</text>
</comment>
<organism evidence="3 4">
    <name type="scientific">Thermasporomyces composti</name>
    <dbReference type="NCBI Taxonomy" id="696763"/>
    <lineage>
        <taxon>Bacteria</taxon>
        <taxon>Bacillati</taxon>
        <taxon>Actinomycetota</taxon>
        <taxon>Actinomycetes</taxon>
        <taxon>Propionibacteriales</taxon>
        <taxon>Nocardioidaceae</taxon>
        <taxon>Thermasporomyces</taxon>
    </lineage>
</organism>
<feature type="compositionally biased region" description="Basic and acidic residues" evidence="1">
    <location>
        <begin position="70"/>
        <end position="86"/>
    </location>
</feature>
<feature type="transmembrane region" description="Helical" evidence="2">
    <location>
        <begin position="257"/>
        <end position="276"/>
    </location>
</feature>
<dbReference type="EMBL" id="QTUC01000001">
    <property type="protein sequence ID" value="REF37604.1"/>
    <property type="molecule type" value="Genomic_DNA"/>
</dbReference>
<feature type="compositionally biased region" description="Low complexity" evidence="1">
    <location>
        <begin position="90"/>
        <end position="107"/>
    </location>
</feature>
<sequence>MPSDPIQRGPNGSERPPNQSSAPGEHPAPMTGPRLPAQPGPVSSEPPGAAGASLGNGSPTGVDGAADDGAADHGEPEHRAAEHRSTEQSATEQGTTEQGATEQGATEQRARGQRARGQRARGQRASDEGTSEHRTTDRATAGRRDGGGAPSRRRSRGVARLLFAVGATWQATFVVGCASVVLGALVVAWPAVTVRAAAILLAAQILVCALHSLAQAVVEDRREVGRRTLLVLLGVVGLAVGIPLLRDHTPPSESLVLLVGLFWTMSGVITLVAAFFEGDRPARGVRVVTSALSLVAGVLVLAYPRPSWSVLTVVFSAWLVAFGVLTGIAAIQTRAAGRSQRHGARLG</sequence>
<dbReference type="Pfam" id="PF03729">
    <property type="entry name" value="DUF308"/>
    <property type="match status" value="2"/>
</dbReference>
<evidence type="ECO:0000256" key="2">
    <source>
        <dbReference type="SAM" id="Phobius"/>
    </source>
</evidence>
<keyword evidence="2" id="KW-0812">Transmembrane</keyword>
<dbReference type="PANTHER" id="PTHR34989">
    <property type="entry name" value="PROTEIN HDED"/>
    <property type="match status" value="1"/>
</dbReference>
<dbReference type="Proteomes" id="UP000256485">
    <property type="component" value="Unassembled WGS sequence"/>
</dbReference>
<feature type="transmembrane region" description="Helical" evidence="2">
    <location>
        <begin position="309"/>
        <end position="331"/>
    </location>
</feature>
<dbReference type="SUPFAM" id="SSF103473">
    <property type="entry name" value="MFS general substrate transporter"/>
    <property type="match status" value="1"/>
</dbReference>
<reference evidence="3 4" key="1">
    <citation type="submission" date="2018-08" db="EMBL/GenBank/DDBJ databases">
        <title>Sequencing the genomes of 1000 actinobacteria strains.</title>
        <authorList>
            <person name="Klenk H.-P."/>
        </authorList>
    </citation>
    <scope>NUCLEOTIDE SEQUENCE [LARGE SCALE GENOMIC DNA]</scope>
    <source>
        <strain evidence="3 4">DSM 22891</strain>
    </source>
</reference>
<keyword evidence="4" id="KW-1185">Reference proteome</keyword>
<accession>A0A3D9VHD4</accession>
<evidence type="ECO:0000313" key="4">
    <source>
        <dbReference type="Proteomes" id="UP000256485"/>
    </source>
</evidence>
<feature type="transmembrane region" description="Helical" evidence="2">
    <location>
        <begin position="196"/>
        <end position="217"/>
    </location>
</feature>
<feature type="transmembrane region" description="Helical" evidence="2">
    <location>
        <begin position="161"/>
        <end position="190"/>
    </location>
</feature>
<dbReference type="InterPro" id="IPR005325">
    <property type="entry name" value="DUF308_memb"/>
</dbReference>
<keyword evidence="2" id="KW-0472">Membrane</keyword>
<proteinExistence type="predicted"/>
<evidence type="ECO:0000256" key="1">
    <source>
        <dbReference type="SAM" id="MobiDB-lite"/>
    </source>
</evidence>
<feature type="transmembrane region" description="Helical" evidence="2">
    <location>
        <begin position="229"/>
        <end position="245"/>
    </location>
</feature>
<protein>
    <submittedName>
        <fullName evidence="3">Uncharacterized membrane protein HdeD (DUF308 family)</fullName>
    </submittedName>
</protein>
<gene>
    <name evidence="3" type="ORF">DFJ64_3049</name>
</gene>
<name>A0A3D9VHD4_THECX</name>
<feature type="compositionally biased region" description="Basic residues" evidence="1">
    <location>
        <begin position="111"/>
        <end position="122"/>
    </location>
</feature>
<dbReference type="InterPro" id="IPR036259">
    <property type="entry name" value="MFS_trans_sf"/>
</dbReference>
<dbReference type="AlphaFoldDB" id="A0A3D9VHD4"/>
<dbReference type="InterPro" id="IPR052712">
    <property type="entry name" value="Acid_resist_chaperone_HdeD"/>
</dbReference>